<evidence type="ECO:0000313" key="2">
    <source>
        <dbReference type="EMBL" id="MFC5670550.1"/>
    </source>
</evidence>
<feature type="region of interest" description="Disordered" evidence="1">
    <location>
        <begin position="38"/>
        <end position="104"/>
    </location>
</feature>
<reference evidence="3" key="1">
    <citation type="journal article" date="2019" name="Int. J. Syst. Evol. Microbiol.">
        <title>The Global Catalogue of Microorganisms (GCM) 10K type strain sequencing project: providing services to taxonomists for standard genome sequencing and annotation.</title>
        <authorList>
            <consortium name="The Broad Institute Genomics Platform"/>
            <consortium name="The Broad Institute Genome Sequencing Center for Infectious Disease"/>
            <person name="Wu L."/>
            <person name="Ma J."/>
        </authorList>
    </citation>
    <scope>NUCLEOTIDE SEQUENCE [LARGE SCALE GENOMIC DNA]</scope>
    <source>
        <strain evidence="3">JCM 13852</strain>
    </source>
</reference>
<proteinExistence type="predicted"/>
<gene>
    <name evidence="2" type="ORF">ACFP2V_10610</name>
</gene>
<keyword evidence="3" id="KW-1185">Reference proteome</keyword>
<organism evidence="2 3">
    <name type="scientific">Streptomyces incanus</name>
    <dbReference type="NCBI Taxonomy" id="887453"/>
    <lineage>
        <taxon>Bacteria</taxon>
        <taxon>Bacillati</taxon>
        <taxon>Actinomycetota</taxon>
        <taxon>Actinomycetes</taxon>
        <taxon>Kitasatosporales</taxon>
        <taxon>Streptomycetaceae</taxon>
        <taxon>Streptomyces</taxon>
    </lineage>
</organism>
<dbReference type="InterPro" id="IPR029058">
    <property type="entry name" value="AB_hydrolase_fold"/>
</dbReference>
<sequence>MPELSIGTENGSPVELHYTDQGTGNPVVLIHGRPLSGRSWETRSLPWSTPRPGDPNQFPQRVKPSRRPLPITAYSGSEIHQRWTSAPCSVPTTSKGPTTHERPH</sequence>
<comment type="caution">
    <text evidence="2">The sequence shown here is derived from an EMBL/GenBank/DDBJ whole genome shotgun (WGS) entry which is preliminary data.</text>
</comment>
<protein>
    <recommendedName>
        <fullName evidence="4">Alpha/beta hydrolase</fullName>
    </recommendedName>
</protein>
<dbReference type="RefSeq" id="WP_381209026.1">
    <property type="nucleotide sequence ID" value="NZ_JBHSPC010000027.1"/>
</dbReference>
<evidence type="ECO:0008006" key="4">
    <source>
        <dbReference type="Google" id="ProtNLM"/>
    </source>
</evidence>
<feature type="compositionally biased region" description="Polar residues" evidence="1">
    <location>
        <begin position="82"/>
        <end position="97"/>
    </location>
</feature>
<dbReference type="SUPFAM" id="SSF53474">
    <property type="entry name" value="alpha/beta-Hydrolases"/>
    <property type="match status" value="1"/>
</dbReference>
<feature type="region of interest" description="Disordered" evidence="1">
    <location>
        <begin position="1"/>
        <end position="25"/>
    </location>
</feature>
<dbReference type="EMBL" id="JBHSPC010000027">
    <property type="protein sequence ID" value="MFC5670550.1"/>
    <property type="molecule type" value="Genomic_DNA"/>
</dbReference>
<accession>A0ABW0XKZ8</accession>
<name>A0ABW0XKZ8_9ACTN</name>
<evidence type="ECO:0000313" key="3">
    <source>
        <dbReference type="Proteomes" id="UP001596183"/>
    </source>
</evidence>
<dbReference type="Proteomes" id="UP001596183">
    <property type="component" value="Unassembled WGS sequence"/>
</dbReference>
<dbReference type="Gene3D" id="3.40.50.1820">
    <property type="entry name" value="alpha/beta hydrolase"/>
    <property type="match status" value="1"/>
</dbReference>
<evidence type="ECO:0000256" key="1">
    <source>
        <dbReference type="SAM" id="MobiDB-lite"/>
    </source>
</evidence>